<dbReference type="AlphaFoldDB" id="A0A3P6R359"/>
<dbReference type="EMBL" id="UYRV01001935">
    <property type="protein sequence ID" value="VDK47805.1"/>
    <property type="molecule type" value="Genomic_DNA"/>
</dbReference>
<sequence>MRTIPAFTPTTLTWMVLDDARRATVPPLTRQSYVPANIGANRGDTLLDEVNYCLCLVERKYSHGSIE</sequence>
<reference evidence="1 2" key="1">
    <citation type="submission" date="2018-11" db="EMBL/GenBank/DDBJ databases">
        <authorList>
            <consortium name="Pathogen Informatics"/>
        </authorList>
    </citation>
    <scope>NUCLEOTIDE SEQUENCE [LARGE SCALE GENOMIC DNA]</scope>
</reference>
<organism evidence="1 2">
    <name type="scientific">Cylicostephanus goldi</name>
    <name type="common">Nematode worm</name>
    <dbReference type="NCBI Taxonomy" id="71465"/>
    <lineage>
        <taxon>Eukaryota</taxon>
        <taxon>Metazoa</taxon>
        <taxon>Ecdysozoa</taxon>
        <taxon>Nematoda</taxon>
        <taxon>Chromadorea</taxon>
        <taxon>Rhabditida</taxon>
        <taxon>Rhabditina</taxon>
        <taxon>Rhabditomorpha</taxon>
        <taxon>Strongyloidea</taxon>
        <taxon>Strongylidae</taxon>
        <taxon>Cylicostephanus</taxon>
    </lineage>
</organism>
<gene>
    <name evidence="1" type="ORF">CGOC_LOCUS1120</name>
</gene>
<protein>
    <submittedName>
        <fullName evidence="1">Uncharacterized protein</fullName>
    </submittedName>
</protein>
<keyword evidence="2" id="KW-1185">Reference proteome</keyword>
<accession>A0A3P6R359</accession>
<name>A0A3P6R359_CYLGO</name>
<dbReference type="Proteomes" id="UP000271889">
    <property type="component" value="Unassembled WGS sequence"/>
</dbReference>
<evidence type="ECO:0000313" key="2">
    <source>
        <dbReference type="Proteomes" id="UP000271889"/>
    </source>
</evidence>
<proteinExistence type="predicted"/>
<evidence type="ECO:0000313" key="1">
    <source>
        <dbReference type="EMBL" id="VDK47805.1"/>
    </source>
</evidence>